<evidence type="ECO:0000313" key="3">
    <source>
        <dbReference type="Proteomes" id="UP001175271"/>
    </source>
</evidence>
<dbReference type="AlphaFoldDB" id="A0AA39HQL4"/>
<dbReference type="EMBL" id="JAUCMV010000003">
    <property type="protein sequence ID" value="KAK0409059.1"/>
    <property type="molecule type" value="Genomic_DNA"/>
</dbReference>
<evidence type="ECO:0000256" key="1">
    <source>
        <dbReference type="SAM" id="Phobius"/>
    </source>
</evidence>
<feature type="transmembrane region" description="Helical" evidence="1">
    <location>
        <begin position="12"/>
        <end position="31"/>
    </location>
</feature>
<gene>
    <name evidence="2" type="ORF">QR680_004317</name>
</gene>
<protein>
    <submittedName>
        <fullName evidence="2">Uncharacterized protein</fullName>
    </submittedName>
</protein>
<organism evidence="2 3">
    <name type="scientific">Steinernema hermaphroditum</name>
    <dbReference type="NCBI Taxonomy" id="289476"/>
    <lineage>
        <taxon>Eukaryota</taxon>
        <taxon>Metazoa</taxon>
        <taxon>Ecdysozoa</taxon>
        <taxon>Nematoda</taxon>
        <taxon>Chromadorea</taxon>
        <taxon>Rhabditida</taxon>
        <taxon>Tylenchina</taxon>
        <taxon>Panagrolaimomorpha</taxon>
        <taxon>Strongyloidoidea</taxon>
        <taxon>Steinernematidae</taxon>
        <taxon>Steinernema</taxon>
    </lineage>
</organism>
<keyword evidence="1" id="KW-1133">Transmembrane helix</keyword>
<keyword evidence="1" id="KW-0812">Transmembrane</keyword>
<accession>A0AA39HQL4</accession>
<evidence type="ECO:0000313" key="2">
    <source>
        <dbReference type="EMBL" id="KAK0409059.1"/>
    </source>
</evidence>
<proteinExistence type="predicted"/>
<feature type="transmembrane region" description="Helical" evidence="1">
    <location>
        <begin position="83"/>
        <end position="105"/>
    </location>
</feature>
<reference evidence="2" key="1">
    <citation type="submission" date="2023-06" db="EMBL/GenBank/DDBJ databases">
        <title>Genomic analysis of the entomopathogenic nematode Steinernema hermaphroditum.</title>
        <authorList>
            <person name="Schwarz E.M."/>
            <person name="Heppert J.K."/>
            <person name="Baniya A."/>
            <person name="Schwartz H.T."/>
            <person name="Tan C.-H."/>
            <person name="Antoshechkin I."/>
            <person name="Sternberg P.W."/>
            <person name="Goodrich-Blair H."/>
            <person name="Dillman A.R."/>
        </authorList>
    </citation>
    <scope>NUCLEOTIDE SEQUENCE</scope>
    <source>
        <strain evidence="2">PS9179</strain>
        <tissue evidence="2">Whole animal</tissue>
    </source>
</reference>
<keyword evidence="3" id="KW-1185">Reference proteome</keyword>
<feature type="transmembrane region" description="Helical" evidence="1">
    <location>
        <begin position="125"/>
        <end position="150"/>
    </location>
</feature>
<comment type="caution">
    <text evidence="2">The sequence shown here is derived from an EMBL/GenBank/DDBJ whole genome shotgun (WGS) entry which is preliminary data.</text>
</comment>
<feature type="transmembrane region" description="Helical" evidence="1">
    <location>
        <begin position="51"/>
        <end position="71"/>
    </location>
</feature>
<dbReference type="Proteomes" id="UP001175271">
    <property type="component" value="Unassembled WGS sequence"/>
</dbReference>
<sequence length="164" mass="18229">MSSTVQSVLLVFNRITMAISGIQICLSILLYTILTLSDARSISADLIDPKLFAFSLSMISLTELVGALVMSRKDQNDGGCQKWSTTISYFVANLLLVWAFLHLVVLHTRIDFLVLYTGNIRVLEWNLTLLEASFLVSILTASITFIAYVLPAEHPKNYKLLDAA</sequence>
<name>A0AA39HQL4_9BILA</name>
<keyword evidence="1" id="KW-0472">Membrane</keyword>